<evidence type="ECO:0000256" key="4">
    <source>
        <dbReference type="ARBA" id="ARBA00022917"/>
    </source>
</evidence>
<keyword evidence="5" id="KW-0963">Cytoplasm</keyword>
<dbReference type="AlphaFoldDB" id="A0A1G2APU3"/>
<evidence type="ECO:0000313" key="10">
    <source>
        <dbReference type="Proteomes" id="UP000177165"/>
    </source>
</evidence>
<dbReference type="InterPro" id="IPR001816">
    <property type="entry name" value="Transl_elong_EFTs/EF1B"/>
</dbReference>
<comment type="similarity">
    <text evidence="1 5 6">Belongs to the EF-Ts family.</text>
</comment>
<dbReference type="FunFam" id="1.10.8.10:FF:000001">
    <property type="entry name" value="Elongation factor Ts"/>
    <property type="match status" value="1"/>
</dbReference>
<dbReference type="Gene3D" id="1.10.286.20">
    <property type="match status" value="1"/>
</dbReference>
<evidence type="ECO:0000256" key="3">
    <source>
        <dbReference type="ARBA" id="ARBA00022768"/>
    </source>
</evidence>
<dbReference type="HAMAP" id="MF_00050">
    <property type="entry name" value="EF_Ts"/>
    <property type="match status" value="1"/>
</dbReference>
<dbReference type="PANTHER" id="PTHR11741:SF0">
    <property type="entry name" value="ELONGATION FACTOR TS, MITOCHONDRIAL"/>
    <property type="match status" value="1"/>
</dbReference>
<accession>A0A1G2APU3</accession>
<evidence type="ECO:0000256" key="6">
    <source>
        <dbReference type="RuleBase" id="RU000642"/>
    </source>
</evidence>
<evidence type="ECO:0000256" key="5">
    <source>
        <dbReference type="HAMAP-Rule" id="MF_00050"/>
    </source>
</evidence>
<dbReference type="SUPFAM" id="SSF54713">
    <property type="entry name" value="Elongation factor Ts (EF-Ts), dimerisation domain"/>
    <property type="match status" value="1"/>
</dbReference>
<dbReference type="PANTHER" id="PTHR11741">
    <property type="entry name" value="ELONGATION FACTOR TS"/>
    <property type="match status" value="1"/>
</dbReference>
<reference evidence="9 10" key="1">
    <citation type="journal article" date="2016" name="Nat. Commun.">
        <title>Thousands of microbial genomes shed light on interconnected biogeochemical processes in an aquifer system.</title>
        <authorList>
            <person name="Anantharaman K."/>
            <person name="Brown C.T."/>
            <person name="Hug L.A."/>
            <person name="Sharon I."/>
            <person name="Castelle C.J."/>
            <person name="Probst A.J."/>
            <person name="Thomas B.C."/>
            <person name="Singh A."/>
            <person name="Wilkins M.J."/>
            <person name="Karaoz U."/>
            <person name="Brodie E.L."/>
            <person name="Williams K.H."/>
            <person name="Hubbard S.S."/>
            <person name="Banfield J.F."/>
        </authorList>
    </citation>
    <scope>NUCLEOTIDE SEQUENCE [LARGE SCALE GENOMIC DNA]</scope>
</reference>
<organism evidence="9 10">
    <name type="scientific">Candidatus Kerfeldbacteria bacterium RIFCSPHIGHO2_02_FULL_42_14</name>
    <dbReference type="NCBI Taxonomy" id="1798540"/>
    <lineage>
        <taxon>Bacteria</taxon>
        <taxon>Candidatus Kerfeldiibacteriota</taxon>
    </lineage>
</organism>
<evidence type="ECO:0000256" key="1">
    <source>
        <dbReference type="ARBA" id="ARBA00005532"/>
    </source>
</evidence>
<feature type="domain" description="Translation elongation factor EFTs/EF1B dimerisation" evidence="8">
    <location>
        <begin position="92"/>
        <end position="176"/>
    </location>
</feature>
<proteinExistence type="inferred from homology"/>
<protein>
    <recommendedName>
        <fullName evidence="2 5">Elongation factor Ts</fullName>
        <shortName evidence="5">EF-Ts</shortName>
    </recommendedName>
</protein>
<name>A0A1G2APU3_9BACT</name>
<sequence length="196" mass="22307">MEVTAQAIQELRTLTGAGIMDIKKALVESNGNTEAAIKLLREQGKLKALKKQERETKEGIIEAYIHANSQVGSMIELNCETDFVARNKEFQELAHNIVLQVAALNPQYIAPEDVPQEVIEREKMIYQKQLEKEKKPANVLEKIIIGKLEKFFSEVCLVKQKFFKDEKITIEELITSKIGALGENIQVRRIVRMSIK</sequence>
<evidence type="ECO:0000259" key="8">
    <source>
        <dbReference type="Pfam" id="PF00889"/>
    </source>
</evidence>
<keyword evidence="4 5" id="KW-0648">Protein biosynthesis</keyword>
<dbReference type="InterPro" id="IPR009060">
    <property type="entry name" value="UBA-like_sf"/>
</dbReference>
<dbReference type="PROSITE" id="PS01127">
    <property type="entry name" value="EF_TS_2"/>
    <property type="match status" value="1"/>
</dbReference>
<dbReference type="InterPro" id="IPR014039">
    <property type="entry name" value="Transl_elong_EFTs/EF1B_dimer"/>
</dbReference>
<evidence type="ECO:0000313" key="9">
    <source>
        <dbReference type="EMBL" id="OGY78655.1"/>
    </source>
</evidence>
<dbReference type="Gene3D" id="3.30.479.20">
    <property type="entry name" value="Elongation factor Ts, dimerisation domain"/>
    <property type="match status" value="1"/>
</dbReference>
<evidence type="ECO:0000256" key="7">
    <source>
        <dbReference type="RuleBase" id="RU000643"/>
    </source>
</evidence>
<dbReference type="STRING" id="1798540.A3B74_04755"/>
<dbReference type="SUPFAM" id="SSF46934">
    <property type="entry name" value="UBA-like"/>
    <property type="match status" value="1"/>
</dbReference>
<gene>
    <name evidence="5" type="primary">tsf</name>
    <name evidence="9" type="ORF">A3B74_04755</name>
</gene>
<dbReference type="GO" id="GO:0003746">
    <property type="term" value="F:translation elongation factor activity"/>
    <property type="evidence" value="ECO:0007669"/>
    <property type="project" value="UniProtKB-UniRule"/>
</dbReference>
<evidence type="ECO:0000256" key="2">
    <source>
        <dbReference type="ARBA" id="ARBA00016956"/>
    </source>
</evidence>
<comment type="caution">
    <text evidence="9">The sequence shown here is derived from an EMBL/GenBank/DDBJ whole genome shotgun (WGS) entry which is preliminary data.</text>
</comment>
<dbReference type="FunFam" id="1.10.286.20:FF:000001">
    <property type="entry name" value="Elongation factor Ts"/>
    <property type="match status" value="1"/>
</dbReference>
<dbReference type="EMBL" id="MHKB01000013">
    <property type="protein sequence ID" value="OGY78655.1"/>
    <property type="molecule type" value="Genomic_DNA"/>
</dbReference>
<comment type="function">
    <text evidence="5 6">Associates with the EF-Tu.GDP complex and induces the exchange of GDP to GTP. It remains bound to the aminoacyl-tRNA.EF-Tu.GTP complex up to the GTP hydrolysis stage on the ribosome.</text>
</comment>
<dbReference type="Pfam" id="PF00889">
    <property type="entry name" value="EF_TS"/>
    <property type="match status" value="1"/>
</dbReference>
<dbReference type="PROSITE" id="PS01126">
    <property type="entry name" value="EF_TS_1"/>
    <property type="match status" value="1"/>
</dbReference>
<dbReference type="InterPro" id="IPR018101">
    <property type="entry name" value="Transl_elong_Ts_CS"/>
</dbReference>
<dbReference type="GO" id="GO:0005737">
    <property type="term" value="C:cytoplasm"/>
    <property type="evidence" value="ECO:0007669"/>
    <property type="project" value="UniProtKB-SubCell"/>
</dbReference>
<feature type="region of interest" description="Involved in Mg(2+) ion dislocation from EF-Tu" evidence="5">
    <location>
        <begin position="81"/>
        <end position="84"/>
    </location>
</feature>
<keyword evidence="3 5" id="KW-0251">Elongation factor</keyword>
<dbReference type="Gene3D" id="1.10.8.10">
    <property type="entry name" value="DNA helicase RuvA subunit, C-terminal domain"/>
    <property type="match status" value="1"/>
</dbReference>
<dbReference type="NCBIfam" id="TIGR00116">
    <property type="entry name" value="tsf"/>
    <property type="match status" value="1"/>
</dbReference>
<dbReference type="InterPro" id="IPR036402">
    <property type="entry name" value="EF-Ts_dimer_sf"/>
</dbReference>
<comment type="subcellular location">
    <subcellularLocation>
        <location evidence="5 7">Cytoplasm</location>
    </subcellularLocation>
</comment>
<dbReference type="Proteomes" id="UP000177165">
    <property type="component" value="Unassembled WGS sequence"/>
</dbReference>
<dbReference type="CDD" id="cd14275">
    <property type="entry name" value="UBA_EF-Ts"/>
    <property type="match status" value="1"/>
</dbReference>